<name>A0A6J4KGE7_9SPHI</name>
<evidence type="ECO:0000256" key="1">
    <source>
        <dbReference type="SAM" id="MobiDB-lite"/>
    </source>
</evidence>
<feature type="compositionally biased region" description="Polar residues" evidence="1">
    <location>
        <begin position="1"/>
        <end position="14"/>
    </location>
</feature>
<organism evidence="2">
    <name type="scientific">uncultured Cytophagales bacterium</name>
    <dbReference type="NCBI Taxonomy" id="158755"/>
    <lineage>
        <taxon>Bacteria</taxon>
        <taxon>Pseudomonadati</taxon>
        <taxon>Bacteroidota</taxon>
        <taxon>Sphingobacteriia</taxon>
        <taxon>Sphingobacteriales</taxon>
        <taxon>environmental samples</taxon>
    </lineage>
</organism>
<dbReference type="EMBL" id="CADCTQ010000471">
    <property type="protein sequence ID" value="CAA9304263.1"/>
    <property type="molecule type" value="Genomic_DNA"/>
</dbReference>
<protein>
    <submittedName>
        <fullName evidence="2">Uncharacterized protein</fullName>
    </submittedName>
</protein>
<dbReference type="AlphaFoldDB" id="A0A6J4KGE7"/>
<sequence>QTSLCSERTGTRQASHCGKASHRGSPPRRGRGWVYLHVTHIFGISARRNSRKRNTRKKC</sequence>
<proteinExistence type="predicted"/>
<feature type="non-terminal residue" evidence="2">
    <location>
        <position position="1"/>
    </location>
</feature>
<feature type="region of interest" description="Disordered" evidence="1">
    <location>
        <begin position="1"/>
        <end position="31"/>
    </location>
</feature>
<feature type="non-terminal residue" evidence="2">
    <location>
        <position position="59"/>
    </location>
</feature>
<feature type="compositionally biased region" description="Basic residues" evidence="1">
    <location>
        <begin position="19"/>
        <end position="31"/>
    </location>
</feature>
<gene>
    <name evidence="2" type="ORF">AVDCRST_MAG56-5691</name>
</gene>
<accession>A0A6J4KGE7</accession>
<reference evidence="2" key="1">
    <citation type="submission" date="2020-02" db="EMBL/GenBank/DDBJ databases">
        <authorList>
            <person name="Meier V. D."/>
        </authorList>
    </citation>
    <scope>NUCLEOTIDE SEQUENCE</scope>
    <source>
        <strain evidence="2">AVDCRST_MAG56</strain>
    </source>
</reference>
<evidence type="ECO:0000313" key="2">
    <source>
        <dbReference type="EMBL" id="CAA9304263.1"/>
    </source>
</evidence>